<gene>
    <name evidence="5" type="ORF">MGL_3124</name>
</gene>
<dbReference type="OrthoDB" id="68328at2759"/>
<evidence type="ECO:0000256" key="2">
    <source>
        <dbReference type="ARBA" id="ARBA00022801"/>
    </source>
</evidence>
<evidence type="ECO:0000313" key="5">
    <source>
        <dbReference type="EMBL" id="EDP42366.1"/>
    </source>
</evidence>
<dbReference type="InParanoid" id="A8Q7U4"/>
<evidence type="ECO:0000259" key="3">
    <source>
        <dbReference type="Pfam" id="PF13622"/>
    </source>
</evidence>
<dbReference type="InterPro" id="IPR042171">
    <property type="entry name" value="Acyl-CoA_hotdog"/>
</dbReference>
<evidence type="ECO:0000313" key="6">
    <source>
        <dbReference type="Proteomes" id="UP000008837"/>
    </source>
</evidence>
<proteinExistence type="inferred from homology"/>
<dbReference type="VEuPathDB" id="FungiDB:MGL_3124"/>
<evidence type="ECO:0000256" key="1">
    <source>
        <dbReference type="ARBA" id="ARBA00006538"/>
    </source>
</evidence>
<dbReference type="InterPro" id="IPR049449">
    <property type="entry name" value="TesB_ACOT8-like_N"/>
</dbReference>
<dbReference type="GeneID" id="5853886"/>
<protein>
    <recommendedName>
        <fullName evidence="7">Acyl-CoA thioesterase II</fullName>
    </recommendedName>
</protein>
<dbReference type="GO" id="GO:0009062">
    <property type="term" value="P:fatty acid catabolic process"/>
    <property type="evidence" value="ECO:0007669"/>
    <property type="project" value="TreeGrafter"/>
</dbReference>
<dbReference type="GO" id="GO:0005782">
    <property type="term" value="C:peroxisomal matrix"/>
    <property type="evidence" value="ECO:0007669"/>
    <property type="project" value="UniProtKB-SubCell"/>
</dbReference>
<evidence type="ECO:0008006" key="7">
    <source>
        <dbReference type="Google" id="ProtNLM"/>
    </source>
</evidence>
<dbReference type="PANTHER" id="PTHR11066">
    <property type="entry name" value="ACYL-COA THIOESTERASE"/>
    <property type="match status" value="1"/>
</dbReference>
<feature type="domain" description="Acyl-CoA thioesterase-like C-terminal" evidence="4">
    <location>
        <begin position="269"/>
        <end position="357"/>
    </location>
</feature>
<accession>A8Q7U4</accession>
<comment type="caution">
    <text evidence="5">The sequence shown here is derived from an EMBL/GenBank/DDBJ whole genome shotgun (WGS) entry which is preliminary data.</text>
</comment>
<dbReference type="PANTHER" id="PTHR11066:SF35">
    <property type="entry name" value="ACYL-COA THIOESTERASE II"/>
    <property type="match status" value="1"/>
</dbReference>
<dbReference type="Pfam" id="PF13622">
    <property type="entry name" value="4HBT_3"/>
    <property type="match status" value="1"/>
</dbReference>
<evidence type="ECO:0000259" key="4">
    <source>
        <dbReference type="Pfam" id="PF20789"/>
    </source>
</evidence>
<feature type="domain" description="Acyl-CoA thioesterase-like N-terminal HotDog" evidence="3">
    <location>
        <begin position="29"/>
        <end position="118"/>
    </location>
</feature>
<dbReference type="CDD" id="cd03445">
    <property type="entry name" value="Thioesterase_II_repeat2"/>
    <property type="match status" value="1"/>
</dbReference>
<organism evidence="5 6">
    <name type="scientific">Malassezia globosa (strain ATCC MYA-4612 / CBS 7966)</name>
    <name type="common">Dandruff-associated fungus</name>
    <dbReference type="NCBI Taxonomy" id="425265"/>
    <lineage>
        <taxon>Eukaryota</taxon>
        <taxon>Fungi</taxon>
        <taxon>Dikarya</taxon>
        <taxon>Basidiomycota</taxon>
        <taxon>Ustilaginomycotina</taxon>
        <taxon>Malasseziomycetes</taxon>
        <taxon>Malasseziales</taxon>
        <taxon>Malasseziaceae</taxon>
        <taxon>Malassezia</taxon>
    </lineage>
</organism>
<sequence>MVEASAFLRSIGVRQTEEPWVFEGVSPPLGMGNVRPIAYGGYAIATGIVAAGQTIPSTTPHFVPYSLLGHFLGPANLQHPFVCHVTSVRDTRTFATRSVLVKQLSKGGEFRNVLSITLDFIASPNSEPEKIMQLHQENIDPSCVGSLLRYDPITPWKIERPEELPKPHEYTQQRLADGYVDEFIVDLQHKILGLWSEIFDTRSVPSCMMQQNSIGMMDVPTTQDRLPLVQRRTFDWMRAREKLPTANSIECAHGTGKQKGMLPISSVIAHVATIAFALDGALSFAPLSLAKQSFLSASAASTLEFATRFHTDVLDINQYLLREIQPIHAGWQRTFSEARLFDTSGRLVASCSQQGVMRPADENAIATPQVPPPFRPAPKL</sequence>
<name>A8Q7U4_MALGO</name>
<dbReference type="STRING" id="425265.A8Q7U4"/>
<dbReference type="InterPro" id="IPR003703">
    <property type="entry name" value="Acyl_CoA_thio"/>
</dbReference>
<dbReference type="AlphaFoldDB" id="A8Q7U4"/>
<reference evidence="5 6" key="1">
    <citation type="journal article" date="2007" name="Proc. Natl. Acad. Sci. U.S.A.">
        <title>Dandruff-associated Malassezia genomes reveal convergent and divergent virulence traits shared with plant and human fungal pathogens.</title>
        <authorList>
            <person name="Xu J."/>
            <person name="Saunders C.W."/>
            <person name="Hu P."/>
            <person name="Grant R.A."/>
            <person name="Boekhout T."/>
            <person name="Kuramae E.E."/>
            <person name="Kronstad J.W."/>
            <person name="Deangelis Y.M."/>
            <person name="Reeder N.L."/>
            <person name="Johnstone K.R."/>
            <person name="Leland M."/>
            <person name="Fieno A.M."/>
            <person name="Begley W.M."/>
            <person name="Sun Y."/>
            <person name="Lacey M.P."/>
            <person name="Chaudhary T."/>
            <person name="Keough T."/>
            <person name="Chu L."/>
            <person name="Sears R."/>
            <person name="Yuan B."/>
            <person name="Dawson T.L.Jr."/>
        </authorList>
    </citation>
    <scope>NUCLEOTIDE SEQUENCE [LARGE SCALE GENOMIC DNA]</scope>
    <source>
        <strain evidence="6">ATCC MYA-4612 / CBS 7966</strain>
    </source>
</reference>
<dbReference type="Gene3D" id="2.40.160.210">
    <property type="entry name" value="Acyl-CoA thioesterase, double hotdog domain"/>
    <property type="match status" value="1"/>
</dbReference>
<keyword evidence="6" id="KW-1185">Reference proteome</keyword>
<dbReference type="OMA" id="FFETRYC"/>
<dbReference type="CDD" id="cd03444">
    <property type="entry name" value="Thioesterase_II_repeat1"/>
    <property type="match status" value="1"/>
</dbReference>
<dbReference type="EMBL" id="AAYY01000011">
    <property type="protein sequence ID" value="EDP42366.1"/>
    <property type="molecule type" value="Genomic_DNA"/>
</dbReference>
<dbReference type="SUPFAM" id="SSF54637">
    <property type="entry name" value="Thioesterase/thiol ester dehydrase-isomerase"/>
    <property type="match status" value="2"/>
</dbReference>
<keyword evidence="2" id="KW-0378">Hydrolase</keyword>
<dbReference type="InterPro" id="IPR029069">
    <property type="entry name" value="HotDog_dom_sf"/>
</dbReference>
<dbReference type="KEGG" id="mgl:MGL_3124"/>
<dbReference type="InterPro" id="IPR049450">
    <property type="entry name" value="ACOT8-like_C"/>
</dbReference>
<dbReference type="RefSeq" id="XP_001729580.1">
    <property type="nucleotide sequence ID" value="XM_001729528.1"/>
</dbReference>
<dbReference type="Pfam" id="PF20789">
    <property type="entry name" value="4HBT_3C"/>
    <property type="match status" value="1"/>
</dbReference>
<comment type="similarity">
    <text evidence="1">Belongs to the C/M/P thioester hydrolase family.</text>
</comment>
<dbReference type="GO" id="GO:0047617">
    <property type="term" value="F:fatty acyl-CoA hydrolase activity"/>
    <property type="evidence" value="ECO:0007669"/>
    <property type="project" value="InterPro"/>
</dbReference>
<dbReference type="Proteomes" id="UP000008837">
    <property type="component" value="Unassembled WGS sequence"/>
</dbReference>
<dbReference type="GO" id="GO:0006637">
    <property type="term" value="P:acyl-CoA metabolic process"/>
    <property type="evidence" value="ECO:0007669"/>
    <property type="project" value="InterPro"/>
</dbReference>